<keyword evidence="12" id="KW-0378">Hydrolase</keyword>
<organism evidence="26 27">
    <name type="scientific">Streptomyces antioxidans</name>
    <dbReference type="NCBI Taxonomy" id="1507734"/>
    <lineage>
        <taxon>Bacteria</taxon>
        <taxon>Bacillati</taxon>
        <taxon>Actinomycetota</taxon>
        <taxon>Actinomycetes</taxon>
        <taxon>Kitasatosporales</taxon>
        <taxon>Streptomycetaceae</taxon>
        <taxon>Streptomyces</taxon>
    </lineage>
</organism>
<dbReference type="PANTHER" id="PTHR44936:SF9">
    <property type="entry name" value="SENSOR PROTEIN CREC"/>
    <property type="match status" value="1"/>
</dbReference>
<dbReference type="PROSITE" id="PS50109">
    <property type="entry name" value="HIS_KIN"/>
    <property type="match status" value="1"/>
</dbReference>
<feature type="transmembrane region" description="Helical" evidence="23">
    <location>
        <begin position="6"/>
        <end position="27"/>
    </location>
</feature>
<keyword evidence="14" id="KW-0460">Magnesium</keyword>
<dbReference type="CDD" id="cd00075">
    <property type="entry name" value="HATPase"/>
    <property type="match status" value="1"/>
</dbReference>
<keyword evidence="13" id="KW-0067">ATP-binding</keyword>
<dbReference type="SMART" id="SM00387">
    <property type="entry name" value="HATPase_c"/>
    <property type="match status" value="1"/>
</dbReference>
<evidence type="ECO:0000256" key="15">
    <source>
        <dbReference type="ARBA" id="ARBA00022912"/>
    </source>
</evidence>
<evidence type="ECO:0000256" key="4">
    <source>
        <dbReference type="ARBA" id="ARBA00004651"/>
    </source>
</evidence>
<dbReference type="Pfam" id="PF02518">
    <property type="entry name" value="HATPase_c"/>
    <property type="match status" value="1"/>
</dbReference>
<evidence type="ECO:0000256" key="1">
    <source>
        <dbReference type="ARBA" id="ARBA00000085"/>
    </source>
</evidence>
<evidence type="ECO:0000256" key="11">
    <source>
        <dbReference type="ARBA" id="ARBA00022777"/>
    </source>
</evidence>
<evidence type="ECO:0000256" key="7">
    <source>
        <dbReference type="ARBA" id="ARBA00022553"/>
    </source>
</evidence>
<evidence type="ECO:0000256" key="23">
    <source>
        <dbReference type="SAM" id="Phobius"/>
    </source>
</evidence>
<dbReference type="InterPro" id="IPR050980">
    <property type="entry name" value="2C_sensor_his_kinase"/>
</dbReference>
<name>A0A1V4D2G2_9ACTN</name>
<evidence type="ECO:0000256" key="19">
    <source>
        <dbReference type="ARBA" id="ARBA00023026"/>
    </source>
</evidence>
<dbReference type="GO" id="GO:0004721">
    <property type="term" value="F:phosphoprotein phosphatase activity"/>
    <property type="evidence" value="ECO:0007669"/>
    <property type="project" value="UniProtKB-KW"/>
</dbReference>
<evidence type="ECO:0000256" key="10">
    <source>
        <dbReference type="ARBA" id="ARBA00022741"/>
    </source>
</evidence>
<evidence type="ECO:0000256" key="8">
    <source>
        <dbReference type="ARBA" id="ARBA00022679"/>
    </source>
</evidence>
<evidence type="ECO:0000256" key="5">
    <source>
        <dbReference type="ARBA" id="ARBA00012438"/>
    </source>
</evidence>
<evidence type="ECO:0000256" key="21">
    <source>
        <dbReference type="ARBA" id="ARBA00040454"/>
    </source>
</evidence>
<dbReference type="GO" id="GO:0000155">
    <property type="term" value="F:phosphorelay sensor kinase activity"/>
    <property type="evidence" value="ECO:0007669"/>
    <property type="project" value="InterPro"/>
</dbReference>
<dbReference type="GO" id="GO:0005886">
    <property type="term" value="C:plasma membrane"/>
    <property type="evidence" value="ECO:0007669"/>
    <property type="project" value="UniProtKB-SubCell"/>
</dbReference>
<comment type="subcellular location">
    <subcellularLocation>
        <location evidence="4">Cell membrane</location>
        <topology evidence="4">Multi-pass membrane protein</topology>
    </subcellularLocation>
</comment>
<keyword evidence="11 26" id="KW-0418">Kinase</keyword>
<dbReference type="SUPFAM" id="SSF47384">
    <property type="entry name" value="Homodimeric domain of signal transducing histidine kinase"/>
    <property type="match status" value="1"/>
</dbReference>
<dbReference type="AlphaFoldDB" id="A0A1V4D2G2"/>
<evidence type="ECO:0000256" key="3">
    <source>
        <dbReference type="ARBA" id="ARBA00001946"/>
    </source>
</evidence>
<dbReference type="Gene3D" id="3.30.565.10">
    <property type="entry name" value="Histidine kinase-like ATPase, C-terminal domain"/>
    <property type="match status" value="1"/>
</dbReference>
<feature type="domain" description="HAMP" evidence="25">
    <location>
        <begin position="149"/>
        <end position="201"/>
    </location>
</feature>
<evidence type="ECO:0000256" key="22">
    <source>
        <dbReference type="ARBA" id="ARBA00041776"/>
    </source>
</evidence>
<dbReference type="InterPro" id="IPR036890">
    <property type="entry name" value="HATPase_C_sf"/>
</dbReference>
<dbReference type="Pfam" id="PF18092">
    <property type="entry name" value="DraK_HK_N"/>
    <property type="match status" value="1"/>
</dbReference>
<dbReference type="Gene3D" id="3.30.450.250">
    <property type="match status" value="1"/>
</dbReference>
<gene>
    <name evidence="26" type="ORF">VT50_0221670</name>
</gene>
<feature type="domain" description="Histidine kinase" evidence="24">
    <location>
        <begin position="209"/>
        <end position="410"/>
    </location>
</feature>
<dbReference type="SUPFAM" id="SSF55874">
    <property type="entry name" value="ATPase domain of HSP90 chaperone/DNA topoisomerase II/histidine kinase"/>
    <property type="match status" value="1"/>
</dbReference>
<dbReference type="OrthoDB" id="5499837at2"/>
<dbReference type="SMART" id="SM00388">
    <property type="entry name" value="HisKA"/>
    <property type="match status" value="1"/>
</dbReference>
<dbReference type="PRINTS" id="PR00344">
    <property type="entry name" value="BCTRLSENSOR"/>
</dbReference>
<dbReference type="PANTHER" id="PTHR44936">
    <property type="entry name" value="SENSOR PROTEIN CREC"/>
    <property type="match status" value="1"/>
</dbReference>
<evidence type="ECO:0000256" key="2">
    <source>
        <dbReference type="ARBA" id="ARBA00001936"/>
    </source>
</evidence>
<dbReference type="Pfam" id="PF00512">
    <property type="entry name" value="HisKA"/>
    <property type="match status" value="1"/>
</dbReference>
<evidence type="ECO:0000259" key="25">
    <source>
        <dbReference type="PROSITE" id="PS50885"/>
    </source>
</evidence>
<keyword evidence="8" id="KW-0808">Transferase</keyword>
<dbReference type="FunFam" id="1.10.287.130:FF:000053">
    <property type="entry name" value="Two-component sensor histidine kinase"/>
    <property type="match status" value="1"/>
</dbReference>
<evidence type="ECO:0000256" key="9">
    <source>
        <dbReference type="ARBA" id="ARBA00022692"/>
    </source>
</evidence>
<accession>A0A1V4D2G2</accession>
<dbReference type="EMBL" id="LAKD02000054">
    <property type="protein sequence ID" value="OPF77149.1"/>
    <property type="molecule type" value="Genomic_DNA"/>
</dbReference>
<dbReference type="InterPro" id="IPR036097">
    <property type="entry name" value="HisK_dim/P_sf"/>
</dbReference>
<evidence type="ECO:0000256" key="12">
    <source>
        <dbReference type="ARBA" id="ARBA00022801"/>
    </source>
</evidence>
<sequence>MRRRLINSTLAVVLVVIAVFGLSLVIVETRTIENSAQESVSSDAVRLVSIVDSRLLGGEGVTPRVLREQIESGRYAVIRMPDHRTVEIGKRPKGSVISAEEAGEQGEVVRVEASRSTVSREIGRTMLIILAVALLAVLAAVALAVRQAHRLSAPLTDLAETAERLGSGDPRPRHRRYGVPELDRVADVLDGSAERIARMLTAERRLAADASHQLRTPLTALSMRLEEITLTDDPETVKEEATIALGQVERLTDVVQRLLTNSRDPRSGSAVAFDLDEVVKQQIEEWRPASRSEGRAIVRSGKKGLRAVGTPGAVAQVLATLIENSLMHGDGTVALRTRVTGNQAVVEVSDEGPGVSPDLGARVFERTVSGRNSTGLGLAVARDLAEADGGRLELLQQHPPVFALFLSREAEESSASS</sequence>
<evidence type="ECO:0000256" key="18">
    <source>
        <dbReference type="ARBA" id="ARBA00023016"/>
    </source>
</evidence>
<keyword evidence="15" id="KW-0904">Protein phosphatase</keyword>
<evidence type="ECO:0000256" key="17">
    <source>
        <dbReference type="ARBA" id="ARBA00023012"/>
    </source>
</evidence>
<dbReference type="Proteomes" id="UP000033615">
    <property type="component" value="Unassembled WGS sequence"/>
</dbReference>
<dbReference type="Gene3D" id="6.10.340.10">
    <property type="match status" value="1"/>
</dbReference>
<dbReference type="PROSITE" id="PS50885">
    <property type="entry name" value="HAMP"/>
    <property type="match status" value="1"/>
</dbReference>
<dbReference type="CDD" id="cd00082">
    <property type="entry name" value="HisKA"/>
    <property type="match status" value="1"/>
</dbReference>
<comment type="cofactor">
    <cofactor evidence="3">
        <name>Mg(2+)</name>
        <dbReference type="ChEBI" id="CHEBI:18420"/>
    </cofactor>
</comment>
<dbReference type="InterPro" id="IPR003661">
    <property type="entry name" value="HisK_dim/P_dom"/>
</dbReference>
<evidence type="ECO:0000313" key="27">
    <source>
        <dbReference type="Proteomes" id="UP000033615"/>
    </source>
</evidence>
<keyword evidence="6" id="KW-1003">Cell membrane</keyword>
<proteinExistence type="predicted"/>
<keyword evidence="7" id="KW-0597">Phosphoprotein</keyword>
<comment type="cofactor">
    <cofactor evidence="2">
        <name>Mn(2+)</name>
        <dbReference type="ChEBI" id="CHEBI:29035"/>
    </cofactor>
</comment>
<keyword evidence="18" id="KW-0346">Stress response</keyword>
<dbReference type="EC" id="2.7.13.3" evidence="5"/>
<dbReference type="InterPro" id="IPR004358">
    <property type="entry name" value="Sig_transdc_His_kin-like_C"/>
</dbReference>
<dbReference type="InterPro" id="IPR005467">
    <property type="entry name" value="His_kinase_dom"/>
</dbReference>
<evidence type="ECO:0000256" key="13">
    <source>
        <dbReference type="ARBA" id="ARBA00022840"/>
    </source>
</evidence>
<reference evidence="26" key="1">
    <citation type="submission" date="2016-12" db="EMBL/GenBank/DDBJ databases">
        <title>Genome sequence of Streptomyces antioxidans MUSC 164.</title>
        <authorList>
            <person name="Lee L.-H."/>
            <person name="Ser H.-L."/>
        </authorList>
    </citation>
    <scope>NUCLEOTIDE SEQUENCE [LARGE SCALE GENOMIC DNA]</scope>
    <source>
        <strain evidence="26">MUSC 164</strain>
    </source>
</reference>
<comment type="catalytic activity">
    <reaction evidence="1">
        <text>ATP + protein L-histidine = ADP + protein N-phospho-L-histidine.</text>
        <dbReference type="EC" id="2.7.13.3"/>
    </reaction>
</comment>
<dbReference type="InterPro" id="IPR040868">
    <property type="entry name" value="DraK_HK_N"/>
</dbReference>
<keyword evidence="27" id="KW-1185">Reference proteome</keyword>
<keyword evidence="19" id="KW-0843">Virulence</keyword>
<evidence type="ECO:0000259" key="24">
    <source>
        <dbReference type="PROSITE" id="PS50109"/>
    </source>
</evidence>
<keyword evidence="23" id="KW-0472">Membrane</keyword>
<dbReference type="GO" id="GO:0005524">
    <property type="term" value="F:ATP binding"/>
    <property type="evidence" value="ECO:0007669"/>
    <property type="project" value="UniProtKB-KW"/>
</dbReference>
<protein>
    <recommendedName>
        <fullName evidence="21">Signal transduction histidine-protein kinase/phosphatase MprB</fullName>
        <ecNumber evidence="5">2.7.13.3</ecNumber>
    </recommendedName>
    <alternativeName>
        <fullName evidence="22">Mycobacterial persistence regulator B</fullName>
    </alternativeName>
</protein>
<dbReference type="Gene3D" id="1.10.287.130">
    <property type="match status" value="1"/>
</dbReference>
<keyword evidence="10" id="KW-0547">Nucleotide-binding</keyword>
<evidence type="ECO:0000256" key="16">
    <source>
        <dbReference type="ARBA" id="ARBA00022989"/>
    </source>
</evidence>
<dbReference type="InterPro" id="IPR003660">
    <property type="entry name" value="HAMP_dom"/>
</dbReference>
<keyword evidence="16 23" id="KW-1133">Transmembrane helix</keyword>
<evidence type="ECO:0000256" key="14">
    <source>
        <dbReference type="ARBA" id="ARBA00022842"/>
    </source>
</evidence>
<dbReference type="InterPro" id="IPR003594">
    <property type="entry name" value="HATPase_dom"/>
</dbReference>
<feature type="transmembrane region" description="Helical" evidence="23">
    <location>
        <begin position="125"/>
        <end position="145"/>
    </location>
</feature>
<evidence type="ECO:0000313" key="26">
    <source>
        <dbReference type="EMBL" id="OPF77149.1"/>
    </source>
</evidence>
<evidence type="ECO:0000256" key="20">
    <source>
        <dbReference type="ARBA" id="ARBA00023211"/>
    </source>
</evidence>
<comment type="caution">
    <text evidence="26">The sequence shown here is derived from an EMBL/GenBank/DDBJ whole genome shotgun (WGS) entry which is preliminary data.</text>
</comment>
<keyword evidence="9 23" id="KW-0812">Transmembrane</keyword>
<keyword evidence="17" id="KW-0902">Two-component regulatory system</keyword>
<keyword evidence="20" id="KW-0464">Manganese</keyword>
<dbReference type="RefSeq" id="WP_046085178.1">
    <property type="nucleotide sequence ID" value="NZ_LAKD02000054.1"/>
</dbReference>
<evidence type="ECO:0000256" key="6">
    <source>
        <dbReference type="ARBA" id="ARBA00022475"/>
    </source>
</evidence>